<comment type="caution">
    <text evidence="9">The sequence shown here is derived from an EMBL/GenBank/DDBJ whole genome shotgun (WGS) entry which is preliminary data.</text>
</comment>
<name>A0A5M3Q3E4_9GAMM</name>
<keyword evidence="4 8" id="KW-0812">Transmembrane</keyword>
<feature type="transmembrane region" description="Helical" evidence="8">
    <location>
        <begin position="84"/>
        <end position="102"/>
    </location>
</feature>
<gene>
    <name evidence="9" type="ORF">MSSD14B_34530</name>
</gene>
<evidence type="ECO:0000256" key="8">
    <source>
        <dbReference type="SAM" id="Phobius"/>
    </source>
</evidence>
<organism evidence="9 10">
    <name type="scientific">Marinobacter salsuginis</name>
    <dbReference type="NCBI Taxonomy" id="418719"/>
    <lineage>
        <taxon>Bacteria</taxon>
        <taxon>Pseudomonadati</taxon>
        <taxon>Pseudomonadota</taxon>
        <taxon>Gammaproteobacteria</taxon>
        <taxon>Pseudomonadales</taxon>
        <taxon>Marinobacteraceae</taxon>
        <taxon>Marinobacter</taxon>
    </lineage>
</organism>
<evidence type="ECO:0000313" key="9">
    <source>
        <dbReference type="EMBL" id="GBO89785.1"/>
    </source>
</evidence>
<keyword evidence="2" id="KW-1003">Cell membrane</keyword>
<dbReference type="GO" id="GO:0008233">
    <property type="term" value="F:peptidase activity"/>
    <property type="evidence" value="ECO:0007669"/>
    <property type="project" value="UniProtKB-KW"/>
</dbReference>
<evidence type="ECO:0000256" key="5">
    <source>
        <dbReference type="ARBA" id="ARBA00022801"/>
    </source>
</evidence>
<protein>
    <recommendedName>
        <fullName evidence="11">Methanolan biosynthesis EpsI domain-containing protein</fullName>
    </recommendedName>
</protein>
<accession>A0A5M3Q3E4</accession>
<evidence type="ECO:0008006" key="11">
    <source>
        <dbReference type="Google" id="ProtNLM"/>
    </source>
</evidence>
<dbReference type="Proteomes" id="UP000387223">
    <property type="component" value="Unassembled WGS sequence"/>
</dbReference>
<evidence type="ECO:0000256" key="7">
    <source>
        <dbReference type="ARBA" id="ARBA00023136"/>
    </source>
</evidence>
<dbReference type="AlphaFoldDB" id="A0A5M3Q3E4"/>
<dbReference type="NCBIfam" id="TIGR04178">
    <property type="entry name" value="exo_archaeo"/>
    <property type="match status" value="1"/>
</dbReference>
<keyword evidence="7 8" id="KW-0472">Membrane</keyword>
<dbReference type="InterPro" id="IPR019127">
    <property type="entry name" value="Exosortase"/>
</dbReference>
<dbReference type="GO" id="GO:0005886">
    <property type="term" value="C:plasma membrane"/>
    <property type="evidence" value="ECO:0007669"/>
    <property type="project" value="UniProtKB-SubCell"/>
</dbReference>
<evidence type="ECO:0000313" key="10">
    <source>
        <dbReference type="Proteomes" id="UP000387223"/>
    </source>
</evidence>
<evidence type="ECO:0000256" key="2">
    <source>
        <dbReference type="ARBA" id="ARBA00022475"/>
    </source>
</evidence>
<dbReference type="InterPro" id="IPR026392">
    <property type="entry name" value="Exo/Archaeosortase_dom"/>
</dbReference>
<keyword evidence="3" id="KW-0645">Protease</keyword>
<reference evidence="9 10" key="1">
    <citation type="journal article" date="2019" name="J. Gen. Appl. Microbiol.">
        <title>Aerobic degradation of cis-dichloroethene by the marine bacterium Marinobacter salsuginis strain 5N-3.</title>
        <authorList>
            <person name="Inoue Y."/>
            <person name="Fukunaga Y."/>
            <person name="Katsumata H."/>
            <person name="Ohji S."/>
            <person name="Hosoyama A."/>
            <person name="Mori K."/>
            <person name="Ando K."/>
        </authorList>
    </citation>
    <scope>NUCLEOTIDE SEQUENCE [LARGE SCALE GENOMIC DNA]</scope>
    <source>
        <strain evidence="9 10">NBRC 109114</strain>
    </source>
</reference>
<evidence type="ECO:0000256" key="6">
    <source>
        <dbReference type="ARBA" id="ARBA00022989"/>
    </source>
</evidence>
<evidence type="ECO:0000256" key="3">
    <source>
        <dbReference type="ARBA" id="ARBA00022670"/>
    </source>
</evidence>
<evidence type="ECO:0000256" key="1">
    <source>
        <dbReference type="ARBA" id="ARBA00004651"/>
    </source>
</evidence>
<proteinExistence type="predicted"/>
<dbReference type="Pfam" id="PF09721">
    <property type="entry name" value="Exosortase_EpsH"/>
    <property type="match status" value="1"/>
</dbReference>
<feature type="transmembrane region" description="Helical" evidence="8">
    <location>
        <begin position="109"/>
        <end position="138"/>
    </location>
</feature>
<comment type="subcellular location">
    <subcellularLocation>
        <location evidence="1">Cell membrane</location>
        <topology evidence="1">Multi-pass membrane protein</topology>
    </subcellularLocation>
</comment>
<keyword evidence="6 8" id="KW-1133">Transmembrane helix</keyword>
<dbReference type="EMBL" id="BGZI01000027">
    <property type="protein sequence ID" value="GBO89785.1"/>
    <property type="molecule type" value="Genomic_DNA"/>
</dbReference>
<sequence>MLPIGLLATCWTLLSLSATVRLFPYVLLFGLSLPVWADIVPFLVTLATVVVGKAVSLMGITALIEGANITLPYGRLVIADGCSGIRYFAVSILVATITAILNDYRWKGWLVALAIGAGLALIVNWVRITALVVIAYQSNMESDLVTNHESFGWLVYAGFLIPVMLLAPVRRRDAVSGGMPPRMTIKPYGFVVLALLIGPIGITLAHSAASDISPWRPVTEELRPAESADLPLAVNVPSFMTHQVWITSDGNWLSLAQSTRTVENEKLVPYLSSPIDTSNWFLASEHLQERIRIYQNLTSRRQVAVYQRYLVGGYRTGSYRIAKLLQIPATLTGQGRFALLTLQASCDTRECENAIQKLSQQIEDRLVTIDVPGGG</sequence>
<feature type="transmembrane region" description="Helical" evidence="8">
    <location>
        <begin position="188"/>
        <end position="209"/>
    </location>
</feature>
<keyword evidence="5" id="KW-0378">Hydrolase</keyword>
<evidence type="ECO:0000256" key="4">
    <source>
        <dbReference type="ARBA" id="ARBA00022692"/>
    </source>
</evidence>
<dbReference type="GO" id="GO:0006508">
    <property type="term" value="P:proteolysis"/>
    <property type="evidence" value="ECO:0007669"/>
    <property type="project" value="UniProtKB-KW"/>
</dbReference>
<feature type="transmembrane region" description="Helical" evidence="8">
    <location>
        <begin position="150"/>
        <end position="167"/>
    </location>
</feature>